<keyword evidence="4" id="KW-0813">Transport</keyword>
<protein>
    <recommendedName>
        <fullName evidence="3">Conserved oligomeric Golgi complex subunit 2</fullName>
    </recommendedName>
    <alternativeName>
        <fullName evidence="8">Component of oligomeric Golgi complex 2</fullName>
    </alternativeName>
</protein>
<evidence type="ECO:0000256" key="1">
    <source>
        <dbReference type="ARBA" id="ARBA00004395"/>
    </source>
</evidence>
<evidence type="ECO:0000256" key="7">
    <source>
        <dbReference type="ARBA" id="ARBA00023136"/>
    </source>
</evidence>
<keyword evidence="6" id="KW-0333">Golgi apparatus</keyword>
<dbReference type="GO" id="GO:0015031">
    <property type="term" value="P:protein transport"/>
    <property type="evidence" value="ECO:0007669"/>
    <property type="project" value="UniProtKB-KW"/>
</dbReference>
<comment type="similarity">
    <text evidence="2">Belongs to the COG2 family.</text>
</comment>
<dbReference type="Proteomes" id="UP001159042">
    <property type="component" value="Unassembled WGS sequence"/>
</dbReference>
<sequence>MDLQEDLIVKESFFKDNFSVDQCLSKYTHKSDLEALRKELKSYGAELQQQMSDILKTETEAIVNLAEYLTNLNSKIENLSIPICQLREEIRTLYDLVESAEKSYNSTLEALKSNNLKKEQYTFKTGYCNNLSVY</sequence>
<comment type="subcellular location">
    <subcellularLocation>
        <location evidence="1">Golgi apparatus membrane</location>
        <topology evidence="1">Peripheral membrane protein</topology>
    </subcellularLocation>
</comment>
<keyword evidence="5" id="KW-0653">Protein transport</keyword>
<comment type="caution">
    <text evidence="10">The sequence shown here is derived from an EMBL/GenBank/DDBJ whole genome shotgun (WGS) entry which is preliminary data.</text>
</comment>
<dbReference type="GO" id="GO:0000139">
    <property type="term" value="C:Golgi membrane"/>
    <property type="evidence" value="ECO:0007669"/>
    <property type="project" value="UniProtKB-SubCell"/>
</dbReference>
<keyword evidence="7" id="KW-0472">Membrane</keyword>
<dbReference type="Pfam" id="PF06148">
    <property type="entry name" value="COG2_N"/>
    <property type="match status" value="1"/>
</dbReference>
<dbReference type="EMBL" id="JANEYG010000004">
    <property type="protein sequence ID" value="KAJ8923750.1"/>
    <property type="molecule type" value="Genomic_DNA"/>
</dbReference>
<dbReference type="InterPro" id="IPR024602">
    <property type="entry name" value="COG_su2_N"/>
</dbReference>
<evidence type="ECO:0000259" key="9">
    <source>
        <dbReference type="Pfam" id="PF06148"/>
    </source>
</evidence>
<evidence type="ECO:0000313" key="11">
    <source>
        <dbReference type="Proteomes" id="UP001159042"/>
    </source>
</evidence>
<reference evidence="10 11" key="1">
    <citation type="journal article" date="2023" name="Insect Mol. Biol.">
        <title>Genome sequencing provides insights into the evolution of gene families encoding plant cell wall-degrading enzymes in longhorned beetles.</title>
        <authorList>
            <person name="Shin N.R."/>
            <person name="Okamura Y."/>
            <person name="Kirsch R."/>
            <person name="Pauchet Y."/>
        </authorList>
    </citation>
    <scope>NUCLEOTIDE SEQUENCE [LARGE SCALE GENOMIC DNA]</scope>
    <source>
        <strain evidence="10">EAD_L_NR</strain>
    </source>
</reference>
<dbReference type="PANTHER" id="PTHR12961:SF0">
    <property type="entry name" value="CONSERVED OLIGOMERIC GOLGI COMPLEX SUBUNIT 2"/>
    <property type="match status" value="1"/>
</dbReference>
<evidence type="ECO:0000256" key="5">
    <source>
        <dbReference type="ARBA" id="ARBA00022927"/>
    </source>
</evidence>
<dbReference type="GO" id="GO:0007030">
    <property type="term" value="P:Golgi organization"/>
    <property type="evidence" value="ECO:0007669"/>
    <property type="project" value="InterPro"/>
</dbReference>
<evidence type="ECO:0000313" key="10">
    <source>
        <dbReference type="EMBL" id="KAJ8923750.1"/>
    </source>
</evidence>
<dbReference type="PANTHER" id="PTHR12961">
    <property type="entry name" value="CONSERVED OLIGOMERIC GOLGI COMPLEX COMPONENT 2"/>
    <property type="match status" value="1"/>
</dbReference>
<dbReference type="InterPro" id="IPR009316">
    <property type="entry name" value="COG2"/>
</dbReference>
<proteinExistence type="inferred from homology"/>
<dbReference type="GO" id="GO:0006891">
    <property type="term" value="P:intra-Golgi vesicle-mediated transport"/>
    <property type="evidence" value="ECO:0007669"/>
    <property type="project" value="TreeGrafter"/>
</dbReference>
<dbReference type="AlphaFoldDB" id="A0AAV8WCK7"/>
<keyword evidence="11" id="KW-1185">Reference proteome</keyword>
<evidence type="ECO:0000256" key="2">
    <source>
        <dbReference type="ARBA" id="ARBA00007603"/>
    </source>
</evidence>
<dbReference type="GO" id="GO:0017119">
    <property type="term" value="C:Golgi transport complex"/>
    <property type="evidence" value="ECO:0007669"/>
    <property type="project" value="TreeGrafter"/>
</dbReference>
<feature type="domain" description="Conserved oligomeric Golgi complex subunit 2 N-terminal" evidence="9">
    <location>
        <begin position="10"/>
        <end position="79"/>
    </location>
</feature>
<accession>A0AAV8WCK7</accession>
<organism evidence="10 11">
    <name type="scientific">Exocentrus adspersus</name>
    <dbReference type="NCBI Taxonomy" id="1586481"/>
    <lineage>
        <taxon>Eukaryota</taxon>
        <taxon>Metazoa</taxon>
        <taxon>Ecdysozoa</taxon>
        <taxon>Arthropoda</taxon>
        <taxon>Hexapoda</taxon>
        <taxon>Insecta</taxon>
        <taxon>Pterygota</taxon>
        <taxon>Neoptera</taxon>
        <taxon>Endopterygota</taxon>
        <taxon>Coleoptera</taxon>
        <taxon>Polyphaga</taxon>
        <taxon>Cucujiformia</taxon>
        <taxon>Chrysomeloidea</taxon>
        <taxon>Cerambycidae</taxon>
        <taxon>Lamiinae</taxon>
        <taxon>Acanthocinini</taxon>
        <taxon>Exocentrus</taxon>
    </lineage>
</organism>
<evidence type="ECO:0000256" key="3">
    <source>
        <dbReference type="ARBA" id="ARBA00020977"/>
    </source>
</evidence>
<evidence type="ECO:0000256" key="8">
    <source>
        <dbReference type="ARBA" id="ARBA00031344"/>
    </source>
</evidence>
<evidence type="ECO:0000256" key="6">
    <source>
        <dbReference type="ARBA" id="ARBA00023034"/>
    </source>
</evidence>
<evidence type="ECO:0000256" key="4">
    <source>
        <dbReference type="ARBA" id="ARBA00022448"/>
    </source>
</evidence>
<gene>
    <name evidence="10" type="ORF">NQ315_010331</name>
</gene>
<name>A0AAV8WCK7_9CUCU</name>